<reference evidence="1 2" key="1">
    <citation type="submission" date="2018-06" db="EMBL/GenBank/DDBJ databases">
        <authorList>
            <person name="Searcy Z.E."/>
            <person name="Delesalle V.A."/>
            <person name="Garlena R.A."/>
            <person name="Russell D.A."/>
            <person name="Pope W.H."/>
            <person name="Jacobs-Sera D."/>
            <person name="Hatfull G.F."/>
        </authorList>
    </citation>
    <scope>NUCLEOTIDE SEQUENCE [LARGE SCALE GENOMIC DNA]</scope>
</reference>
<evidence type="ECO:0000313" key="1">
    <source>
        <dbReference type="EMBL" id="AXN53490.1"/>
    </source>
</evidence>
<keyword evidence="2" id="KW-1185">Reference proteome</keyword>
<protein>
    <submittedName>
        <fullName evidence="1">Uncharacterized protein</fullName>
    </submittedName>
</protein>
<evidence type="ECO:0000313" key="2">
    <source>
        <dbReference type="Proteomes" id="UP000259952"/>
    </source>
</evidence>
<dbReference type="RefSeq" id="YP_009807624.1">
    <property type="nucleotide sequence ID" value="NC_048027.1"/>
</dbReference>
<accession>A0A346FCM6</accession>
<gene>
    <name evidence="1" type="primary">72</name>
    <name evidence="1" type="ORF">SEA_FRYBERGER_72</name>
</gene>
<proteinExistence type="predicted"/>
<dbReference type="KEGG" id="vg:54998505"/>
<organism evidence="1 2">
    <name type="scientific">Gordonia phage Fryberger</name>
    <dbReference type="NCBI Taxonomy" id="2250392"/>
    <lineage>
        <taxon>Viruses</taxon>
        <taxon>Duplodnaviria</taxon>
        <taxon>Heunggongvirae</taxon>
        <taxon>Uroviricota</taxon>
        <taxon>Caudoviricetes</taxon>
        <taxon>Ronaldovirus</taxon>
        <taxon>Ronaldovirus fryberger</taxon>
    </lineage>
</organism>
<name>A0A346FCM6_9CAUD</name>
<dbReference type="GeneID" id="54998505"/>
<dbReference type="Proteomes" id="UP000259952">
    <property type="component" value="Segment"/>
</dbReference>
<dbReference type="EMBL" id="MH479913">
    <property type="protein sequence ID" value="AXN53490.1"/>
    <property type="molecule type" value="Genomic_DNA"/>
</dbReference>
<sequence>MNIYELENNASAAIGNMDQDSLECVVVSRIWNNAMNVRWLVSKRNNRGGNKPSKYMIREAISVVQEGIRIFKASGEPWNSMLPKEVQDYARACIAEGREELAR</sequence>